<dbReference type="InterPro" id="IPR016169">
    <property type="entry name" value="FAD-bd_PCMH_sub2"/>
</dbReference>
<dbReference type="SUPFAM" id="SSF54631">
    <property type="entry name" value="CBS-domain pair"/>
    <property type="match status" value="1"/>
</dbReference>
<dbReference type="PANTHER" id="PTHR22777:SF32">
    <property type="entry name" value="UPF0053 INNER MEMBRANE PROTEIN YFJD"/>
    <property type="match status" value="1"/>
</dbReference>
<evidence type="ECO:0000256" key="1">
    <source>
        <dbReference type="ARBA" id="ARBA00004651"/>
    </source>
</evidence>
<evidence type="ECO:0000256" key="7">
    <source>
        <dbReference type="ARBA" id="ARBA00023122"/>
    </source>
</evidence>
<dbReference type="PROSITE" id="PS51371">
    <property type="entry name" value="CBS"/>
    <property type="match status" value="2"/>
</dbReference>
<reference evidence="13" key="1">
    <citation type="journal article" date="2022" name="Int. J. Syst. Evol. Microbiol.">
        <title>Anaeromyxobacter oryzae sp. nov., Anaeromyxobacter diazotrophicus sp. nov. and Anaeromyxobacter paludicola sp. nov., isolated from paddy soils.</title>
        <authorList>
            <person name="Itoh H."/>
            <person name="Xu Z."/>
            <person name="Mise K."/>
            <person name="Masuda Y."/>
            <person name="Ushijima N."/>
            <person name="Hayakawa C."/>
            <person name="Shiratori Y."/>
            <person name="Senoo K."/>
        </authorList>
    </citation>
    <scope>NUCLEOTIDE SEQUENCE [LARGE SCALE GENOMIC DNA]</scope>
    <source>
        <strain evidence="13">Red630</strain>
    </source>
</reference>
<dbReference type="Proteomes" id="UP001162734">
    <property type="component" value="Chromosome"/>
</dbReference>
<proteinExistence type="inferred from homology"/>
<dbReference type="InterPro" id="IPR005170">
    <property type="entry name" value="Transptr-assoc_dom"/>
</dbReference>
<feature type="domain" description="CBS" evidence="11">
    <location>
        <begin position="219"/>
        <end position="283"/>
    </location>
</feature>
<keyword evidence="5" id="KW-0677">Repeat</keyword>
<evidence type="ECO:0000256" key="8">
    <source>
        <dbReference type="ARBA" id="ARBA00023136"/>
    </source>
</evidence>
<evidence type="ECO:0000313" key="12">
    <source>
        <dbReference type="EMBL" id="BDG10242.1"/>
    </source>
</evidence>
<evidence type="ECO:0000256" key="5">
    <source>
        <dbReference type="ARBA" id="ARBA00022737"/>
    </source>
</evidence>
<name>A0ABM7XED2_9BACT</name>
<dbReference type="InterPro" id="IPR044751">
    <property type="entry name" value="Ion_transp-like_CBS"/>
</dbReference>
<evidence type="ECO:0000256" key="2">
    <source>
        <dbReference type="ARBA" id="ARBA00006337"/>
    </source>
</evidence>
<dbReference type="CDD" id="cd04590">
    <property type="entry name" value="CBS_pair_CorC_HlyC_assoc"/>
    <property type="match status" value="1"/>
</dbReference>
<comment type="subcellular location">
    <subcellularLocation>
        <location evidence="1">Cell membrane</location>
        <topology evidence="1">Multi-pass membrane protein</topology>
    </subcellularLocation>
</comment>
<feature type="transmembrane region" description="Helical" evidence="10">
    <location>
        <begin position="104"/>
        <end position="124"/>
    </location>
</feature>
<organism evidence="12 13">
    <name type="scientific">Anaeromyxobacter paludicola</name>
    <dbReference type="NCBI Taxonomy" id="2918171"/>
    <lineage>
        <taxon>Bacteria</taxon>
        <taxon>Pseudomonadati</taxon>
        <taxon>Myxococcota</taxon>
        <taxon>Myxococcia</taxon>
        <taxon>Myxococcales</taxon>
        <taxon>Cystobacterineae</taxon>
        <taxon>Anaeromyxobacteraceae</taxon>
        <taxon>Anaeromyxobacter</taxon>
    </lineage>
</organism>
<keyword evidence="6 10" id="KW-1133">Transmembrane helix</keyword>
<keyword evidence="7 9" id="KW-0129">CBS domain</keyword>
<dbReference type="Gene3D" id="3.30.465.10">
    <property type="match status" value="1"/>
</dbReference>
<keyword evidence="8 10" id="KW-0472">Membrane</keyword>
<accession>A0ABM7XED2</accession>
<dbReference type="Pfam" id="PF01595">
    <property type="entry name" value="CNNM"/>
    <property type="match status" value="1"/>
</dbReference>
<keyword evidence="4 10" id="KW-0812">Transmembrane</keyword>
<evidence type="ECO:0000256" key="4">
    <source>
        <dbReference type="ARBA" id="ARBA00022692"/>
    </source>
</evidence>
<dbReference type="SMART" id="SM00116">
    <property type="entry name" value="CBS"/>
    <property type="match status" value="2"/>
</dbReference>
<keyword evidence="3" id="KW-1003">Cell membrane</keyword>
<sequence length="446" mass="47014">MVRFVNADLAPEVLWPVAAAGALLALRSLLAGFEAAMVAVGLPRAQELAAAAGASSRARRLLPLLADPEPTLAAVRLVGTGCSLAAGALAAFAGAELLPGARAAGVALLVAAATLLSVALSAGARALGSHHGEPTALALAPAVAAVRLALGPVGRLLSGLVRPLAGSPGRYTLPPPPLEEMERALAALAEARGGASGQTTSDLIHAVFEFREKTARDVMVPRTEVVAVDEDTPVSEIIRLLAEEGHSRVPVYRESLDRIVGFLHARDLVPLLANPGLIVLRDLVRPPHFVPWSKPVEQLLREMQRLHLHMVVVVDEYGGVMGICTIEDVLEEIVGEIDDEFSVEQGRHVETHPDGSYTVLGETPVSEFNRSAQAELPEDQDYETVAGFLNALAGAIPAAGDRFFWRGWLFTVAEADPRRVTKLRAVRVKRPGEVAGGTPSAAERPA</sequence>
<gene>
    <name evidence="12" type="ORF">AMPC_33550</name>
</gene>
<keyword evidence="13" id="KW-1185">Reference proteome</keyword>
<feature type="domain" description="CBS" evidence="11">
    <location>
        <begin position="285"/>
        <end position="340"/>
    </location>
</feature>
<evidence type="ECO:0000256" key="6">
    <source>
        <dbReference type="ARBA" id="ARBA00022989"/>
    </source>
</evidence>
<dbReference type="PANTHER" id="PTHR22777">
    <property type="entry name" value="HEMOLYSIN-RELATED"/>
    <property type="match status" value="1"/>
</dbReference>
<dbReference type="Gene3D" id="3.10.580.10">
    <property type="entry name" value="CBS-domain"/>
    <property type="match status" value="1"/>
</dbReference>
<dbReference type="InterPro" id="IPR036318">
    <property type="entry name" value="FAD-bd_PCMH-like_sf"/>
</dbReference>
<protein>
    <recommendedName>
        <fullName evidence="11">CBS domain-containing protein</fullName>
    </recommendedName>
</protein>
<dbReference type="InterPro" id="IPR000644">
    <property type="entry name" value="CBS_dom"/>
</dbReference>
<dbReference type="Pfam" id="PF00571">
    <property type="entry name" value="CBS"/>
    <property type="match status" value="2"/>
</dbReference>
<evidence type="ECO:0000259" key="11">
    <source>
        <dbReference type="PROSITE" id="PS51371"/>
    </source>
</evidence>
<feature type="transmembrane region" description="Helical" evidence="10">
    <location>
        <begin position="73"/>
        <end position="92"/>
    </location>
</feature>
<dbReference type="SUPFAM" id="SSF56176">
    <property type="entry name" value="FAD-binding/transporter-associated domain-like"/>
    <property type="match status" value="1"/>
</dbReference>
<dbReference type="Pfam" id="PF03471">
    <property type="entry name" value="CorC_HlyC"/>
    <property type="match status" value="1"/>
</dbReference>
<evidence type="ECO:0000256" key="3">
    <source>
        <dbReference type="ARBA" id="ARBA00022475"/>
    </source>
</evidence>
<dbReference type="SMART" id="SM01091">
    <property type="entry name" value="CorC_HlyC"/>
    <property type="match status" value="1"/>
</dbReference>
<dbReference type="EMBL" id="AP025592">
    <property type="protein sequence ID" value="BDG10242.1"/>
    <property type="molecule type" value="Genomic_DNA"/>
</dbReference>
<dbReference type="InterPro" id="IPR046342">
    <property type="entry name" value="CBS_dom_sf"/>
</dbReference>
<evidence type="ECO:0000256" key="9">
    <source>
        <dbReference type="PROSITE-ProRule" id="PRU00703"/>
    </source>
</evidence>
<evidence type="ECO:0000256" key="10">
    <source>
        <dbReference type="SAM" id="Phobius"/>
    </source>
</evidence>
<comment type="similarity">
    <text evidence="2">Belongs to the UPF0053 family.</text>
</comment>
<evidence type="ECO:0000313" key="13">
    <source>
        <dbReference type="Proteomes" id="UP001162734"/>
    </source>
</evidence>
<dbReference type="InterPro" id="IPR002550">
    <property type="entry name" value="CNNM"/>
</dbReference>